<dbReference type="KEGG" id="tga:TGAM_1083"/>
<organism evidence="2 3">
    <name type="scientific">Thermococcus gammatolerans (strain DSM 15229 / JCM 11827 / EJ3)</name>
    <dbReference type="NCBI Taxonomy" id="593117"/>
    <lineage>
        <taxon>Archaea</taxon>
        <taxon>Methanobacteriati</taxon>
        <taxon>Methanobacteriota</taxon>
        <taxon>Thermococci</taxon>
        <taxon>Thermococcales</taxon>
        <taxon>Thermococcaceae</taxon>
        <taxon>Thermococcus</taxon>
    </lineage>
</organism>
<sequence>MQRLINDMSSDMSNTDMHGGLMEAEDWRVYHERMKETAPLTIHYPLCGGGEECISACPFGEEIWEVVPMRVSLFGLGYKVRLRPYMAHPEKCRKCYICVEACPTGALTPVDRPVRHPAFVFIYNALKLPFKKRYGVKFVFRREHVEKFKRNNWPKG</sequence>
<evidence type="ECO:0000313" key="3">
    <source>
        <dbReference type="Proteomes" id="UP000001488"/>
    </source>
</evidence>
<protein>
    <submittedName>
        <fullName evidence="2">Ferredoxin, putative, containing one 4Fe-4S binding domain</fullName>
    </submittedName>
</protein>
<dbReference type="eggNOG" id="arCOG00959">
    <property type="taxonomic scope" value="Archaea"/>
</dbReference>
<dbReference type="Proteomes" id="UP000001488">
    <property type="component" value="Chromosome"/>
</dbReference>
<dbReference type="PROSITE" id="PS51379">
    <property type="entry name" value="4FE4S_FER_2"/>
    <property type="match status" value="1"/>
</dbReference>
<dbReference type="HOGENOM" id="CLU_1850741_0_0_2"/>
<evidence type="ECO:0000313" key="2">
    <source>
        <dbReference type="EMBL" id="ACS33585.1"/>
    </source>
</evidence>
<dbReference type="EMBL" id="CP001398">
    <property type="protein sequence ID" value="ACS33585.1"/>
    <property type="molecule type" value="Genomic_DNA"/>
</dbReference>
<accession>C5A5S3</accession>
<dbReference type="AlphaFoldDB" id="C5A5S3"/>
<keyword evidence="3" id="KW-1185">Reference proteome</keyword>
<dbReference type="Gene3D" id="3.30.70.20">
    <property type="match status" value="1"/>
</dbReference>
<gene>
    <name evidence="2" type="ordered locus">TGAM_1083</name>
</gene>
<proteinExistence type="predicted"/>
<dbReference type="PaxDb" id="593117-TGAM_1083"/>
<dbReference type="SUPFAM" id="SSF54862">
    <property type="entry name" value="4Fe-4S ferredoxins"/>
    <property type="match status" value="1"/>
</dbReference>
<dbReference type="InterPro" id="IPR017896">
    <property type="entry name" value="4Fe4S_Fe-S-bd"/>
</dbReference>
<reference evidence="2 3" key="1">
    <citation type="journal article" date="2007" name="Genome Biol.">
        <title>Genome analysis and genome-wide proteomics of Thermococcus gammatolerans, the most radioresistant organism known amongst the Archaea.</title>
        <authorList>
            <person name="Zivanovic Y."/>
            <person name="Armengaud J."/>
            <person name="Lagorce A."/>
            <person name="Leplat C."/>
            <person name="Guerin P."/>
            <person name="Dutertre M."/>
            <person name="Anthouard V."/>
            <person name="Forterre P."/>
            <person name="Wincker P."/>
            <person name="Confalonieri F."/>
        </authorList>
    </citation>
    <scope>NUCLEOTIDE SEQUENCE [LARGE SCALE GENOMIC DNA]</scope>
    <source>
        <strain evidence="3">DSM 15229 / JCM 11827 / EJ3</strain>
    </source>
</reference>
<feature type="domain" description="4Fe-4S ferredoxin-type" evidence="1">
    <location>
        <begin position="82"/>
        <end position="112"/>
    </location>
</feature>
<dbReference type="Pfam" id="PF00037">
    <property type="entry name" value="Fer4"/>
    <property type="match status" value="1"/>
</dbReference>
<dbReference type="PATRIC" id="fig|593117.10.peg.1082"/>
<name>C5A5S3_THEGJ</name>
<dbReference type="InterPro" id="IPR017900">
    <property type="entry name" value="4Fe4S_Fe_S_CS"/>
</dbReference>
<evidence type="ECO:0000259" key="1">
    <source>
        <dbReference type="PROSITE" id="PS51379"/>
    </source>
</evidence>
<dbReference type="STRING" id="593117.TGAM_1083"/>
<dbReference type="PROSITE" id="PS00198">
    <property type="entry name" value="4FE4S_FER_1"/>
    <property type="match status" value="1"/>
</dbReference>
<dbReference type="GO" id="GO:0016491">
    <property type="term" value="F:oxidoreductase activity"/>
    <property type="evidence" value="ECO:0007669"/>
    <property type="project" value="UniProtKB-ARBA"/>
</dbReference>